<feature type="region of interest" description="Disordered" evidence="2">
    <location>
        <begin position="267"/>
        <end position="378"/>
    </location>
</feature>
<feature type="compositionally biased region" description="Low complexity" evidence="2">
    <location>
        <begin position="32"/>
        <end position="67"/>
    </location>
</feature>
<dbReference type="GO" id="GO:0045944">
    <property type="term" value="P:positive regulation of transcription by RNA polymerase II"/>
    <property type="evidence" value="ECO:0007669"/>
    <property type="project" value="TreeGrafter"/>
</dbReference>
<dbReference type="GO" id="GO:0005634">
    <property type="term" value="C:nucleus"/>
    <property type="evidence" value="ECO:0007669"/>
    <property type="project" value="TreeGrafter"/>
</dbReference>
<feature type="compositionally biased region" description="Polar residues" evidence="2">
    <location>
        <begin position="196"/>
        <end position="212"/>
    </location>
</feature>
<organism evidence="4 5">
    <name type="scientific">Morchella conica CCBAS932</name>
    <dbReference type="NCBI Taxonomy" id="1392247"/>
    <lineage>
        <taxon>Eukaryota</taxon>
        <taxon>Fungi</taxon>
        <taxon>Dikarya</taxon>
        <taxon>Ascomycota</taxon>
        <taxon>Pezizomycotina</taxon>
        <taxon>Pezizomycetes</taxon>
        <taxon>Pezizales</taxon>
        <taxon>Morchellaceae</taxon>
        <taxon>Morchella</taxon>
    </lineage>
</organism>
<dbReference type="FunCoup" id="A0A3N4KEM6">
    <property type="interactions" value="278"/>
</dbReference>
<keyword evidence="5" id="KW-1185">Reference proteome</keyword>
<reference evidence="4 5" key="1">
    <citation type="journal article" date="2018" name="Nat. Ecol. Evol.">
        <title>Pezizomycetes genomes reveal the molecular basis of ectomycorrhizal truffle lifestyle.</title>
        <authorList>
            <person name="Murat C."/>
            <person name="Payen T."/>
            <person name="Noel B."/>
            <person name="Kuo A."/>
            <person name="Morin E."/>
            <person name="Chen J."/>
            <person name="Kohler A."/>
            <person name="Krizsan K."/>
            <person name="Balestrini R."/>
            <person name="Da Silva C."/>
            <person name="Montanini B."/>
            <person name="Hainaut M."/>
            <person name="Levati E."/>
            <person name="Barry K.W."/>
            <person name="Belfiori B."/>
            <person name="Cichocki N."/>
            <person name="Clum A."/>
            <person name="Dockter R.B."/>
            <person name="Fauchery L."/>
            <person name="Guy J."/>
            <person name="Iotti M."/>
            <person name="Le Tacon F."/>
            <person name="Lindquist E.A."/>
            <person name="Lipzen A."/>
            <person name="Malagnac F."/>
            <person name="Mello A."/>
            <person name="Molinier V."/>
            <person name="Miyauchi S."/>
            <person name="Poulain J."/>
            <person name="Riccioni C."/>
            <person name="Rubini A."/>
            <person name="Sitrit Y."/>
            <person name="Splivallo R."/>
            <person name="Traeger S."/>
            <person name="Wang M."/>
            <person name="Zifcakova L."/>
            <person name="Wipf D."/>
            <person name="Zambonelli A."/>
            <person name="Paolocci F."/>
            <person name="Nowrousian M."/>
            <person name="Ottonello S."/>
            <person name="Baldrian P."/>
            <person name="Spatafora J.W."/>
            <person name="Henrissat B."/>
            <person name="Nagy L.G."/>
            <person name="Aury J.M."/>
            <person name="Wincker P."/>
            <person name="Grigoriev I.V."/>
            <person name="Bonfante P."/>
            <person name="Martin F.M."/>
        </authorList>
    </citation>
    <scope>NUCLEOTIDE SEQUENCE [LARGE SCALE GENOMIC DNA]</scope>
    <source>
        <strain evidence="4 5">CCBAS932</strain>
    </source>
</reference>
<evidence type="ECO:0000256" key="2">
    <source>
        <dbReference type="SAM" id="MobiDB-lite"/>
    </source>
</evidence>
<dbReference type="GO" id="GO:0009074">
    <property type="term" value="P:aromatic amino acid family catabolic process"/>
    <property type="evidence" value="ECO:0007669"/>
    <property type="project" value="TreeGrafter"/>
</dbReference>
<dbReference type="Gene3D" id="4.10.240.10">
    <property type="entry name" value="Zn(2)-C6 fungal-type DNA-binding domain"/>
    <property type="match status" value="1"/>
</dbReference>
<dbReference type="PANTHER" id="PTHR31644:SF2">
    <property type="entry name" value="TRANSCRIPTIONAL ACTIVATOR ARO80-RELATED"/>
    <property type="match status" value="1"/>
</dbReference>
<dbReference type="AlphaFoldDB" id="A0A3N4KEM6"/>
<dbReference type="SMART" id="SM00066">
    <property type="entry name" value="GAL4"/>
    <property type="match status" value="1"/>
</dbReference>
<gene>
    <name evidence="4" type="ORF">P167DRAFT_330730</name>
</gene>
<accession>A0A3N4KEM6</accession>
<dbReference type="Proteomes" id="UP000277580">
    <property type="component" value="Unassembled WGS sequence"/>
</dbReference>
<dbReference type="CDD" id="cd12148">
    <property type="entry name" value="fungal_TF_MHR"/>
    <property type="match status" value="1"/>
</dbReference>
<dbReference type="EMBL" id="ML119157">
    <property type="protein sequence ID" value="RPB08947.1"/>
    <property type="molecule type" value="Genomic_DNA"/>
</dbReference>
<feature type="region of interest" description="Disordered" evidence="2">
    <location>
        <begin position="160"/>
        <end position="216"/>
    </location>
</feature>
<dbReference type="InterPro" id="IPR001138">
    <property type="entry name" value="Zn2Cys6_DnaBD"/>
</dbReference>
<evidence type="ECO:0000256" key="1">
    <source>
        <dbReference type="ARBA" id="ARBA00023242"/>
    </source>
</evidence>
<dbReference type="InterPro" id="IPR036864">
    <property type="entry name" value="Zn2-C6_fun-type_DNA-bd_sf"/>
</dbReference>
<feature type="compositionally biased region" description="Basic and acidic residues" evidence="2">
    <location>
        <begin position="296"/>
        <end position="310"/>
    </location>
</feature>
<dbReference type="GO" id="GO:0000981">
    <property type="term" value="F:DNA-binding transcription factor activity, RNA polymerase II-specific"/>
    <property type="evidence" value="ECO:0007669"/>
    <property type="project" value="InterPro"/>
</dbReference>
<sequence length="1069" mass="115743">MSYDSTHPPSRPAKNNSSSPAAATQNGSVGFASASSPSASTAAATATIAATAASSGALGVTPSTTPTAAPPPPPPTIHKRTYQACIPCRQRKVRCDLGSVEAPHDPPCVRCRRESKECYFSATRRKTRTPSVTADDAGSVIGIGRGRGMRAGVGVGVVRKREDEESSETGGALKRPRSIGHGSPLEDPAGAYPPSEYNSRSGNHGSPYSTQGYHDKIDPRLQIQTALEPRHERESAQSINTDVTLLQTPVYNSHEALLTLIEAAGKDTPLSTGAKSNSGDSDSEGEGDDTIIGKGSGEDRHHQSNGDHYQHNHQSPVARGAGAGVRFSEMASPSDAAGSSFTSSHARRRAASTSTVSPGMRSHGRSMSISAIQDPKEREGMEKSIRAWNKFRFVKAGWFTAREAIGYVEYFYHHLHPLSPTLTSPNLQHITHPIHHPMLLKHEPFLTTIILLITSRYMILPAPGGTSRSYAIHDMLWREVRGGCEGLMWGGGWGGLGTTHAGGGMGGFGGMGPGGPGGTSATKGLRTLGTVEGLLILTEWHVRGLHFPMDVEEGYWMVDVSDDEDDYVHPGRAKRARPKGGVVEGLGDRIENILEPAYRSDRMSWMLLGNALALAYELGVFDEIDEPVSQTPPHAELDASRLRFQRIQKLLLVYVLQLASRLGWTSMIPRHITHLVRHKLNSQAPSPASVSVNSAPNSSWDPRGSRTRWENEDELQDVVFHTWVDLTMLMKSSGEKLFPSRSATKSIMRSGKYVSLLEYFQPLLRDWKREFEALGLPEPIQHILTMEYEHVRFYINSLALQAVVDRCTYYNKGLNGVANTNGAAMNGNGNGSNNFAALMQLSSQDMEFINEVVDASRALLRCVVEKMLPGGYLKHAPVRIYLRILSASMFLLKTFALGAPEEEVAISITLIDQTVLALRNASVDDVHLGLRFADLLETLTKRIKLRFVRMSRSRAGTPVPPSSTMPLKASQLDMTIPRTPDADPSMGMPPPPTPTGMGYELGVNYTHEGFAGGEVQDDPNFFCGYEDWLALPIDPIVGAGFNGVTQSQMGPDVGGVDLLELLLGGGGSA</sequence>
<evidence type="ECO:0000313" key="5">
    <source>
        <dbReference type="Proteomes" id="UP000277580"/>
    </source>
</evidence>
<dbReference type="Pfam" id="PF00172">
    <property type="entry name" value="Zn_clus"/>
    <property type="match status" value="1"/>
</dbReference>
<proteinExistence type="predicted"/>
<dbReference type="GO" id="GO:0008270">
    <property type="term" value="F:zinc ion binding"/>
    <property type="evidence" value="ECO:0007669"/>
    <property type="project" value="InterPro"/>
</dbReference>
<feature type="domain" description="Zn(2)-C6 fungal-type" evidence="3">
    <location>
        <begin position="84"/>
        <end position="120"/>
    </location>
</feature>
<dbReference type="PROSITE" id="PS50048">
    <property type="entry name" value="ZN2_CY6_FUNGAL_2"/>
    <property type="match status" value="1"/>
</dbReference>
<protein>
    <recommendedName>
        <fullName evidence="3">Zn(2)-C6 fungal-type domain-containing protein</fullName>
    </recommendedName>
</protein>
<evidence type="ECO:0000313" key="4">
    <source>
        <dbReference type="EMBL" id="RPB08947.1"/>
    </source>
</evidence>
<dbReference type="FunFam" id="4.10.240.10:FF:000012">
    <property type="entry name" value="C6 transcription factor"/>
    <property type="match status" value="1"/>
</dbReference>
<dbReference type="PANTHER" id="PTHR31644">
    <property type="entry name" value="TRANSCRIPTIONAL ACTIVATOR ARO80-RELATED"/>
    <property type="match status" value="1"/>
</dbReference>
<dbReference type="InterPro" id="IPR052780">
    <property type="entry name" value="AAA_Catabolism_Regulators"/>
</dbReference>
<feature type="region of interest" description="Disordered" evidence="2">
    <location>
        <begin position="1"/>
        <end position="79"/>
    </location>
</feature>
<evidence type="ECO:0000259" key="3">
    <source>
        <dbReference type="PROSITE" id="PS50048"/>
    </source>
</evidence>
<dbReference type="CDD" id="cd00067">
    <property type="entry name" value="GAL4"/>
    <property type="match status" value="1"/>
</dbReference>
<dbReference type="PROSITE" id="PS00463">
    <property type="entry name" value="ZN2_CY6_FUNGAL_1"/>
    <property type="match status" value="1"/>
</dbReference>
<feature type="region of interest" description="Disordered" evidence="2">
    <location>
        <begin position="684"/>
        <end position="708"/>
    </location>
</feature>
<dbReference type="InParanoid" id="A0A3N4KEM6"/>
<keyword evidence="1" id="KW-0539">Nucleus</keyword>
<name>A0A3N4KEM6_9PEZI</name>
<feature type="compositionally biased region" description="Low complexity" evidence="2">
    <location>
        <begin position="12"/>
        <end position="23"/>
    </location>
</feature>
<dbReference type="SUPFAM" id="SSF57701">
    <property type="entry name" value="Zn2/Cys6 DNA-binding domain"/>
    <property type="match status" value="1"/>
</dbReference>
<dbReference type="STRING" id="1392247.A0A3N4KEM6"/>
<feature type="compositionally biased region" description="Low complexity" evidence="2">
    <location>
        <begin position="684"/>
        <end position="699"/>
    </location>
</feature>
<dbReference type="OrthoDB" id="2262349at2759"/>